<accession>A0ABT3MYY2</accession>
<sequence length="495" mass="55271">MSDDDKQPCLDFIKKYPGDYQTEELKKDSEIYLYNKSNTIFFLDEDSVLPYPITIVSSNQIALFGVKKSDGKKPKLTISEQPEDVPESIKLKGIREIYKYRLTHPSYYGQEIIGSIDQCESCLISGFSVDRDVQDYNEKIKKIFTVKGSKSIVHLNDIEAKGDTHTETGYFMAENILSLTISNFYASSEDNNKLKEPAITIKNTPEIKLENISISEIDIEDFYNPSEPKKIISLINPVDFTVLNADIAASSYGQPTNPVYIGLSISFESPEKYIKKRVNGVIEQFDFSGFGLITDRAEGIRFDGTPGLWAGLLIEAYRQVKGLVTIKDLTVEDGSSKTNIINLPNLQIKGLNVQSTSVSRVNNVMSTLPVLLTPILSRAYPSISHTRSHSLMVVTPAATIQVNATQTVTPSPVDRGAENMKVCNRLVKSDRRLCLKFLEKNSADFEVKSLADNTSISIVNQSNKLFLIIGTQNLSHLNSYHKCITSVTRGLFQNL</sequence>
<protein>
    <submittedName>
        <fullName evidence="1">Uncharacterized protein</fullName>
    </submittedName>
</protein>
<dbReference type="EMBL" id="JAPFCC010000001">
    <property type="protein sequence ID" value="MCW7554574.1"/>
    <property type="molecule type" value="Genomic_DNA"/>
</dbReference>
<dbReference type="RefSeq" id="WP_262564324.1">
    <property type="nucleotide sequence ID" value="NZ_JAPFCC010000001.1"/>
</dbReference>
<comment type="caution">
    <text evidence="1">The sequence shown here is derived from an EMBL/GenBank/DDBJ whole genome shotgun (WGS) entry which is preliminary data.</text>
</comment>
<proteinExistence type="predicted"/>
<name>A0ABT3MYY2_9GAMM</name>
<gene>
    <name evidence="1" type="ORF">NX722_18515</name>
</gene>
<organism evidence="1 2">
    <name type="scientific">Endozoicomonas gorgoniicola</name>
    <dbReference type="NCBI Taxonomy" id="1234144"/>
    <lineage>
        <taxon>Bacteria</taxon>
        <taxon>Pseudomonadati</taxon>
        <taxon>Pseudomonadota</taxon>
        <taxon>Gammaproteobacteria</taxon>
        <taxon>Oceanospirillales</taxon>
        <taxon>Endozoicomonadaceae</taxon>
        <taxon>Endozoicomonas</taxon>
    </lineage>
</organism>
<evidence type="ECO:0000313" key="2">
    <source>
        <dbReference type="Proteomes" id="UP001209854"/>
    </source>
</evidence>
<reference evidence="1 2" key="1">
    <citation type="submission" date="2022-10" db="EMBL/GenBank/DDBJ databases">
        <title>High-quality genome sequences of two octocoral-associated bacteria, Endozoicomonas euniceicola EF212 and Endozoicomonas gorgoniicola PS125.</title>
        <authorList>
            <person name="Chiou Y.-J."/>
            <person name="Chen Y.-H."/>
        </authorList>
    </citation>
    <scope>NUCLEOTIDE SEQUENCE [LARGE SCALE GENOMIC DNA]</scope>
    <source>
        <strain evidence="1 2">PS125</strain>
    </source>
</reference>
<keyword evidence="2" id="KW-1185">Reference proteome</keyword>
<evidence type="ECO:0000313" key="1">
    <source>
        <dbReference type="EMBL" id="MCW7554574.1"/>
    </source>
</evidence>
<dbReference type="Proteomes" id="UP001209854">
    <property type="component" value="Unassembled WGS sequence"/>
</dbReference>